<feature type="transmembrane region" description="Helical" evidence="6">
    <location>
        <begin position="295"/>
        <end position="315"/>
    </location>
</feature>
<dbReference type="RefSeq" id="WP_013862711.1">
    <property type="nucleotide sequence ID" value="NC_015635.1"/>
</dbReference>
<dbReference type="PIRSF" id="PIRSF006060">
    <property type="entry name" value="AA_transporter"/>
    <property type="match status" value="1"/>
</dbReference>
<gene>
    <name evidence="7" type="ordered locus">MLP_18170</name>
</gene>
<evidence type="ECO:0000313" key="7">
    <source>
        <dbReference type="EMBL" id="BAK34831.1"/>
    </source>
</evidence>
<accession>F5XSF0</accession>
<dbReference type="Gene3D" id="1.20.1740.10">
    <property type="entry name" value="Amino acid/polyamine transporter I"/>
    <property type="match status" value="1"/>
</dbReference>
<feature type="transmembrane region" description="Helical" evidence="6">
    <location>
        <begin position="101"/>
        <end position="124"/>
    </location>
</feature>
<evidence type="ECO:0000256" key="2">
    <source>
        <dbReference type="ARBA" id="ARBA00022475"/>
    </source>
</evidence>
<keyword evidence="3 6" id="KW-0812">Transmembrane</keyword>
<dbReference type="HOGENOM" id="CLU_007946_20_1_11"/>
<keyword evidence="4 6" id="KW-1133">Transmembrane helix</keyword>
<feature type="transmembrane region" description="Helical" evidence="6">
    <location>
        <begin position="240"/>
        <end position="260"/>
    </location>
</feature>
<dbReference type="AlphaFoldDB" id="F5XSF0"/>
<dbReference type="Proteomes" id="UP000007947">
    <property type="component" value="Chromosome"/>
</dbReference>
<dbReference type="eggNOG" id="COG0531">
    <property type="taxonomic scope" value="Bacteria"/>
</dbReference>
<evidence type="ECO:0000256" key="6">
    <source>
        <dbReference type="SAM" id="Phobius"/>
    </source>
</evidence>
<organism evidence="7 8">
    <name type="scientific">Microlunatus phosphovorus (strain ATCC 700054 / DSM 10555 / JCM 9379 / NBRC 101784 / NCIMB 13414 / VKM Ac-1990 / NM-1)</name>
    <dbReference type="NCBI Taxonomy" id="1032480"/>
    <lineage>
        <taxon>Bacteria</taxon>
        <taxon>Bacillati</taxon>
        <taxon>Actinomycetota</taxon>
        <taxon>Actinomycetes</taxon>
        <taxon>Propionibacteriales</taxon>
        <taxon>Propionibacteriaceae</taxon>
        <taxon>Microlunatus</taxon>
    </lineage>
</organism>
<dbReference type="STRING" id="1032480.MLP_18170"/>
<evidence type="ECO:0000256" key="3">
    <source>
        <dbReference type="ARBA" id="ARBA00022692"/>
    </source>
</evidence>
<comment type="subcellular location">
    <subcellularLocation>
        <location evidence="1">Cell membrane</location>
        <topology evidence="1">Multi-pass membrane protein</topology>
    </subcellularLocation>
</comment>
<reference evidence="7 8" key="1">
    <citation type="submission" date="2011-05" db="EMBL/GenBank/DDBJ databases">
        <title>Whole genome sequence of Microlunatus phosphovorus NM-1.</title>
        <authorList>
            <person name="Hosoyama A."/>
            <person name="Sasaki K."/>
            <person name="Harada T."/>
            <person name="Igarashi R."/>
            <person name="Kawakoshi A."/>
            <person name="Sasagawa M."/>
            <person name="Fukada J."/>
            <person name="Nakamura S."/>
            <person name="Katano Y."/>
            <person name="Hanada S."/>
            <person name="Kamagata Y."/>
            <person name="Nakamura N."/>
            <person name="Yamazaki S."/>
            <person name="Fujita N."/>
        </authorList>
    </citation>
    <scope>NUCLEOTIDE SEQUENCE [LARGE SCALE GENOMIC DNA]</scope>
    <source>
        <strain evidence="8">ATCC 700054 / DSM 10555 / JCM 9379 / NBRC 101784 / NCIMB 13414 / VKM Ac-1990 / NM-1</strain>
    </source>
</reference>
<evidence type="ECO:0000313" key="8">
    <source>
        <dbReference type="Proteomes" id="UP000007947"/>
    </source>
</evidence>
<keyword evidence="5 6" id="KW-0472">Membrane</keyword>
<feature type="transmembrane region" description="Helical" evidence="6">
    <location>
        <begin position="54"/>
        <end position="77"/>
    </location>
</feature>
<sequence>MTNDSRATTTAAPDADLHRGLGVIGIVFMVVAAAAPVTVVAANFPIIITVSESVGAPLMILVATVILLLFSVGYAWMTPHVPDAGAFYAYIDRGLGRRPGLGAASIALLSYVLLTVSMTCYLGVQTGNLIELWTGASLPWWLISAVMLVIVGLLGYRDIDLSAKVLGVALVLEVLTVVAIDLGVIFSGRELTTAAFSPAEALSGAPGLGLLFAFLGFFGFEATAVFRNEARDPDRTVPRATYIAVLSIGTLYFFSSWLIIDGLGAHQAVAAATDSPDQVVIKLAGEVVAPIMADIVQVLVVTSMFACMLAFHNIVTRYLFTLGQRSVLPASLAEVHRRHRAPSRASLCVSAVTSAIVVVSAVVQLDPVLQIYTWYSGAGALGVIVMMTLTSVAVIAYGSKLRGAAQGASTTRVIASAVLGGIGLLLVLAISVWNFPILVGGTVAAIVWGLVLVGAFAAGLLVPRRVGHAVADPALQSSDER</sequence>
<feature type="transmembrane region" description="Helical" evidence="6">
    <location>
        <begin position="168"/>
        <end position="188"/>
    </location>
</feature>
<keyword evidence="2" id="KW-1003">Cell membrane</keyword>
<protein>
    <submittedName>
        <fullName evidence="7">Putative amino acid transporter</fullName>
    </submittedName>
</protein>
<feature type="transmembrane region" description="Helical" evidence="6">
    <location>
        <begin position="208"/>
        <end position="228"/>
    </location>
</feature>
<dbReference type="EMBL" id="AP012204">
    <property type="protein sequence ID" value="BAK34831.1"/>
    <property type="molecule type" value="Genomic_DNA"/>
</dbReference>
<dbReference type="InterPro" id="IPR002293">
    <property type="entry name" value="AA/rel_permease1"/>
</dbReference>
<dbReference type="GO" id="GO:0005886">
    <property type="term" value="C:plasma membrane"/>
    <property type="evidence" value="ECO:0007669"/>
    <property type="project" value="UniProtKB-SubCell"/>
</dbReference>
<feature type="transmembrane region" description="Helical" evidence="6">
    <location>
        <begin position="21"/>
        <end position="48"/>
    </location>
</feature>
<evidence type="ECO:0000256" key="1">
    <source>
        <dbReference type="ARBA" id="ARBA00004651"/>
    </source>
</evidence>
<keyword evidence="8" id="KW-1185">Reference proteome</keyword>
<dbReference type="KEGG" id="mph:MLP_18170"/>
<evidence type="ECO:0000256" key="4">
    <source>
        <dbReference type="ARBA" id="ARBA00022989"/>
    </source>
</evidence>
<feature type="transmembrane region" description="Helical" evidence="6">
    <location>
        <begin position="371"/>
        <end position="398"/>
    </location>
</feature>
<feature type="transmembrane region" description="Helical" evidence="6">
    <location>
        <begin position="437"/>
        <end position="462"/>
    </location>
</feature>
<name>F5XSF0_MICPN</name>
<proteinExistence type="predicted"/>
<feature type="transmembrane region" description="Helical" evidence="6">
    <location>
        <begin position="410"/>
        <end position="431"/>
    </location>
</feature>
<evidence type="ECO:0000256" key="5">
    <source>
        <dbReference type="ARBA" id="ARBA00023136"/>
    </source>
</evidence>
<dbReference type="PANTHER" id="PTHR42770">
    <property type="entry name" value="AMINO ACID TRANSPORTER-RELATED"/>
    <property type="match status" value="1"/>
</dbReference>
<dbReference type="Pfam" id="PF13520">
    <property type="entry name" value="AA_permease_2"/>
    <property type="match status" value="1"/>
</dbReference>
<dbReference type="PANTHER" id="PTHR42770:SF16">
    <property type="entry name" value="AMINO ACID PERMEASE"/>
    <property type="match status" value="1"/>
</dbReference>
<dbReference type="InterPro" id="IPR050367">
    <property type="entry name" value="APC_superfamily"/>
</dbReference>
<feature type="transmembrane region" description="Helical" evidence="6">
    <location>
        <begin position="345"/>
        <end position="365"/>
    </location>
</feature>
<dbReference type="GO" id="GO:0022857">
    <property type="term" value="F:transmembrane transporter activity"/>
    <property type="evidence" value="ECO:0007669"/>
    <property type="project" value="InterPro"/>
</dbReference>
<feature type="transmembrane region" description="Helical" evidence="6">
    <location>
        <begin position="136"/>
        <end position="156"/>
    </location>
</feature>